<gene>
    <name evidence="1" type="ORF">NAEGRDRAFT_79307</name>
</gene>
<keyword evidence="2" id="KW-1185">Reference proteome</keyword>
<dbReference type="EMBL" id="GG738861">
    <property type="protein sequence ID" value="EFC45896.1"/>
    <property type="molecule type" value="Genomic_DNA"/>
</dbReference>
<evidence type="ECO:0000313" key="2">
    <source>
        <dbReference type="Proteomes" id="UP000006671"/>
    </source>
</evidence>
<dbReference type="InParanoid" id="D2VBF1"/>
<dbReference type="Proteomes" id="UP000006671">
    <property type="component" value="Unassembled WGS sequence"/>
</dbReference>
<evidence type="ECO:0000313" key="1">
    <source>
        <dbReference type="EMBL" id="EFC45896.1"/>
    </source>
</evidence>
<sequence length="637" mass="73467">MLGTHKNSKNSSTSVVGTLLSSEQKTLLQEASSETLIQYFCSRFTTEEDRISFAKLQGFKLDLFSNFLQRSEKYVTARFALLKLYAWEKLQWEIKSKDYARFLYDYHIAKNWEEIRKKIIDDAKQIHRKAIVFIDGDNLSNDLSLPELIEHYEKKKNLLHVVIVFANGVVNDAIMSYETKEFISIMHSITNTKDAADTCISLLLGSLHSSLRAFYPTVNHSFVVVTKDHFFEELSKQCLLIGRSCYPAKSIRDCVNILNRIDNNEVIEIVVEQKVTNAKISGVSVTKIVEKPTSEHLKELFNVAWLGLGKSQNQFCKTHNLDSTNFSKHMNGKKYNHACKIKLEEFYELYKKSTDKTSHFIINNFGNLKEIDINHNISGDTIEFEIDSEEFSFTTPHDYNPLYKESYPVLYEEWLSDNSDIDNGYRADFLKLVNYEKTIKVKLRGSILTLPLRMKDSSNSSYIPIDIELRKEENKNVELFLRAPIGQVNNTIHIYFTFSYWTPQEYIAISGHICCQIFGDLFGLEVNTSITTVTTIFKPTTIKKSNQVFYPENQIALNKINRVNDLIGLKCVFNKMGDEFVLNTRNSLKDTPSIRFLLKQSVMDYIKNRGNSEQVYGIIDSVESDGWDVYRVGCKVL</sequence>
<protein>
    <submittedName>
        <fullName evidence="1">Uncharacterized protein</fullName>
    </submittedName>
</protein>
<reference evidence="1 2" key="1">
    <citation type="journal article" date="2010" name="Cell">
        <title>The genome of Naegleria gruberi illuminates early eukaryotic versatility.</title>
        <authorList>
            <person name="Fritz-Laylin L.K."/>
            <person name="Prochnik S.E."/>
            <person name="Ginger M.L."/>
            <person name="Dacks J.B."/>
            <person name="Carpenter M.L."/>
            <person name="Field M.C."/>
            <person name="Kuo A."/>
            <person name="Paredez A."/>
            <person name="Chapman J."/>
            <person name="Pham J."/>
            <person name="Shu S."/>
            <person name="Neupane R."/>
            <person name="Cipriano M."/>
            <person name="Mancuso J."/>
            <person name="Tu H."/>
            <person name="Salamov A."/>
            <person name="Lindquist E."/>
            <person name="Shapiro H."/>
            <person name="Lucas S."/>
            <person name="Grigoriev I.V."/>
            <person name="Cande W.Z."/>
            <person name="Fulton C."/>
            <person name="Rokhsar D.S."/>
            <person name="Dawson S.C."/>
        </authorList>
    </citation>
    <scope>NUCLEOTIDE SEQUENCE [LARGE SCALE GENOMIC DNA]</scope>
    <source>
        <strain evidence="1 2">NEG-M</strain>
    </source>
</reference>
<dbReference type="VEuPathDB" id="AmoebaDB:NAEGRDRAFT_79307"/>
<dbReference type="GeneID" id="8850509"/>
<name>D2VBF1_NAEGR</name>
<dbReference type="OrthoDB" id="10320436at2759"/>
<dbReference type="AlphaFoldDB" id="D2VBF1"/>
<accession>D2VBF1</accession>
<dbReference type="RefSeq" id="XP_002678640.1">
    <property type="nucleotide sequence ID" value="XM_002678594.1"/>
</dbReference>
<dbReference type="KEGG" id="ngr:NAEGRDRAFT_79307"/>
<proteinExistence type="predicted"/>
<organism evidence="2">
    <name type="scientific">Naegleria gruberi</name>
    <name type="common">Amoeba</name>
    <dbReference type="NCBI Taxonomy" id="5762"/>
    <lineage>
        <taxon>Eukaryota</taxon>
        <taxon>Discoba</taxon>
        <taxon>Heterolobosea</taxon>
        <taxon>Tetramitia</taxon>
        <taxon>Eutetramitia</taxon>
        <taxon>Vahlkampfiidae</taxon>
        <taxon>Naegleria</taxon>
    </lineage>
</organism>